<dbReference type="Pfam" id="PF07883">
    <property type="entry name" value="Cupin_2"/>
    <property type="match status" value="1"/>
</dbReference>
<dbReference type="PROSITE" id="PS00041">
    <property type="entry name" value="HTH_ARAC_FAMILY_1"/>
    <property type="match status" value="1"/>
</dbReference>
<keyword evidence="2" id="KW-0238">DNA-binding</keyword>
<evidence type="ECO:0000313" key="6">
    <source>
        <dbReference type="Proteomes" id="UP000250642"/>
    </source>
</evidence>
<dbReference type="AlphaFoldDB" id="A0A329QKP9"/>
<gene>
    <name evidence="5" type="ORF">DC345_22075</name>
</gene>
<proteinExistence type="predicted"/>
<sequence length="282" mass="32655">MPNNDTSFIVSIERFKPNLFHLEQGEGLFKSHSHAYDELTLILDGEGYYSSPEQNVKVVAGDLIMIPPELYHGYVCTEPWQGISVHYYHDSLPVHCRYLFHGQEHQRNRIQLAHLNQDSLRWADISLSELEKEWRSEDKQSIDSSHLIRLALETALLLFQRNCSVNASHAVKDPMVQGIIQEVLKEIHSSYYTPITVSELASRHFLSESNLRKKFTETVGVSPKQYIINLRLMEAKRLLQQTNKAVERISSEVGFTSSSRFYDYFVRSVGVTPLEWRMQNIQ</sequence>
<dbReference type="Proteomes" id="UP000250642">
    <property type="component" value="Unassembled WGS sequence"/>
</dbReference>
<feature type="domain" description="HTH araC/xylS-type" evidence="4">
    <location>
        <begin position="181"/>
        <end position="279"/>
    </location>
</feature>
<dbReference type="InterPro" id="IPR013096">
    <property type="entry name" value="Cupin_2"/>
</dbReference>
<accession>A0A329QKP9</accession>
<dbReference type="Gene3D" id="2.60.120.10">
    <property type="entry name" value="Jelly Rolls"/>
    <property type="match status" value="1"/>
</dbReference>
<name>A0A329QKP9_9BACL</name>
<protein>
    <submittedName>
        <fullName evidence="5">AraC family transcriptional regulator</fullName>
    </submittedName>
</protein>
<evidence type="ECO:0000313" key="5">
    <source>
        <dbReference type="EMBL" id="RAW12965.1"/>
    </source>
</evidence>
<dbReference type="InterPro" id="IPR014710">
    <property type="entry name" value="RmlC-like_jellyroll"/>
</dbReference>
<dbReference type="Gene3D" id="1.10.10.60">
    <property type="entry name" value="Homeodomain-like"/>
    <property type="match status" value="2"/>
</dbReference>
<dbReference type="InterPro" id="IPR018060">
    <property type="entry name" value="HTH_AraC"/>
</dbReference>
<comment type="caution">
    <text evidence="5">The sequence shown here is derived from an EMBL/GenBank/DDBJ whole genome shotgun (WGS) entry which is preliminary data.</text>
</comment>
<reference evidence="5 6" key="1">
    <citation type="submission" date="2018-04" db="EMBL/GenBank/DDBJ databases">
        <title>Paenibacillus taichungensis Genome sequencing and assembly.</title>
        <authorList>
            <person name="Xu J."/>
            <person name="Rensing C."/>
            <person name="Mazhar H.S."/>
        </authorList>
    </citation>
    <scope>NUCLEOTIDE SEQUENCE [LARGE SCALE GENOMIC DNA]</scope>
    <source>
        <strain evidence="5 6">NC1</strain>
    </source>
</reference>
<dbReference type="GO" id="GO:0043565">
    <property type="term" value="F:sequence-specific DNA binding"/>
    <property type="evidence" value="ECO:0007669"/>
    <property type="project" value="InterPro"/>
</dbReference>
<keyword evidence="1" id="KW-0805">Transcription regulation</keyword>
<dbReference type="SMART" id="SM00342">
    <property type="entry name" value="HTH_ARAC"/>
    <property type="match status" value="1"/>
</dbReference>
<evidence type="ECO:0000256" key="1">
    <source>
        <dbReference type="ARBA" id="ARBA00023015"/>
    </source>
</evidence>
<dbReference type="SUPFAM" id="SSF46689">
    <property type="entry name" value="Homeodomain-like"/>
    <property type="match status" value="2"/>
</dbReference>
<dbReference type="EMBL" id="QEVW01000014">
    <property type="protein sequence ID" value="RAW12965.1"/>
    <property type="molecule type" value="Genomic_DNA"/>
</dbReference>
<keyword evidence="3" id="KW-0804">Transcription</keyword>
<dbReference type="Pfam" id="PF12833">
    <property type="entry name" value="HTH_18"/>
    <property type="match status" value="1"/>
</dbReference>
<dbReference type="RefSeq" id="WP_113054936.1">
    <property type="nucleotide sequence ID" value="NZ_QEVW01000014.1"/>
</dbReference>
<evidence type="ECO:0000256" key="2">
    <source>
        <dbReference type="ARBA" id="ARBA00023125"/>
    </source>
</evidence>
<evidence type="ECO:0000259" key="4">
    <source>
        <dbReference type="PROSITE" id="PS01124"/>
    </source>
</evidence>
<dbReference type="InterPro" id="IPR018062">
    <property type="entry name" value="HTH_AraC-typ_CS"/>
</dbReference>
<dbReference type="PANTHER" id="PTHR43280:SF2">
    <property type="entry name" value="HTH-TYPE TRANSCRIPTIONAL REGULATOR EXSA"/>
    <property type="match status" value="1"/>
</dbReference>
<dbReference type="SUPFAM" id="SSF51182">
    <property type="entry name" value="RmlC-like cupins"/>
    <property type="match status" value="1"/>
</dbReference>
<dbReference type="PANTHER" id="PTHR43280">
    <property type="entry name" value="ARAC-FAMILY TRANSCRIPTIONAL REGULATOR"/>
    <property type="match status" value="1"/>
</dbReference>
<evidence type="ECO:0000256" key="3">
    <source>
        <dbReference type="ARBA" id="ARBA00023163"/>
    </source>
</evidence>
<dbReference type="GO" id="GO:0003700">
    <property type="term" value="F:DNA-binding transcription factor activity"/>
    <property type="evidence" value="ECO:0007669"/>
    <property type="project" value="InterPro"/>
</dbReference>
<dbReference type="InterPro" id="IPR011051">
    <property type="entry name" value="RmlC_Cupin_sf"/>
</dbReference>
<dbReference type="InterPro" id="IPR009057">
    <property type="entry name" value="Homeodomain-like_sf"/>
</dbReference>
<dbReference type="PROSITE" id="PS01124">
    <property type="entry name" value="HTH_ARAC_FAMILY_2"/>
    <property type="match status" value="1"/>
</dbReference>
<organism evidence="5 6">
    <name type="scientific">Paenibacillus taichungensis</name>
    <dbReference type="NCBI Taxonomy" id="484184"/>
    <lineage>
        <taxon>Bacteria</taxon>
        <taxon>Bacillati</taxon>
        <taxon>Bacillota</taxon>
        <taxon>Bacilli</taxon>
        <taxon>Bacillales</taxon>
        <taxon>Paenibacillaceae</taxon>
        <taxon>Paenibacillus</taxon>
    </lineage>
</organism>